<evidence type="ECO:0000313" key="2">
    <source>
        <dbReference type="EMBL" id="CAK0908111.1"/>
    </source>
</evidence>
<gene>
    <name evidence="2" type="ORF">PCOR1329_LOCUS82872</name>
</gene>
<proteinExistence type="predicted"/>
<dbReference type="InterPro" id="IPR000014">
    <property type="entry name" value="PAS"/>
</dbReference>
<dbReference type="SUPFAM" id="SSF55785">
    <property type="entry name" value="PYP-like sensor domain (PAS domain)"/>
    <property type="match status" value="2"/>
</dbReference>
<dbReference type="Gene3D" id="3.30.450.20">
    <property type="entry name" value="PAS domain"/>
    <property type="match status" value="2"/>
</dbReference>
<name>A0ABN9Y6A7_9DINO</name>
<dbReference type="InterPro" id="IPR035965">
    <property type="entry name" value="PAS-like_dom_sf"/>
</dbReference>
<dbReference type="InterPro" id="IPR013767">
    <property type="entry name" value="PAS_fold"/>
</dbReference>
<dbReference type="PROSITE" id="PS50112">
    <property type="entry name" value="PAS"/>
    <property type="match status" value="2"/>
</dbReference>
<accession>A0ABN9Y6A7</accession>
<evidence type="ECO:0000313" key="3">
    <source>
        <dbReference type="Proteomes" id="UP001189429"/>
    </source>
</evidence>
<comment type="caution">
    <text evidence="2">The sequence shown here is derived from an EMBL/GenBank/DDBJ whole genome shotgun (WGS) entry which is preliminary data.</text>
</comment>
<dbReference type="NCBIfam" id="TIGR00229">
    <property type="entry name" value="sensory_box"/>
    <property type="match status" value="2"/>
</dbReference>
<dbReference type="EMBL" id="CAUYUJ010021955">
    <property type="protein sequence ID" value="CAK0908111.1"/>
    <property type="molecule type" value="Genomic_DNA"/>
</dbReference>
<dbReference type="CDD" id="cd00130">
    <property type="entry name" value="PAS"/>
    <property type="match status" value="2"/>
</dbReference>
<feature type="non-terminal residue" evidence="2">
    <location>
        <position position="164"/>
    </location>
</feature>
<reference evidence="2" key="1">
    <citation type="submission" date="2023-10" db="EMBL/GenBank/DDBJ databases">
        <authorList>
            <person name="Chen Y."/>
            <person name="Shah S."/>
            <person name="Dougan E. K."/>
            <person name="Thang M."/>
            <person name="Chan C."/>
        </authorList>
    </citation>
    <scope>NUCLEOTIDE SEQUENCE [LARGE SCALE GENOMIC DNA]</scope>
</reference>
<protein>
    <recommendedName>
        <fullName evidence="1">PAS domain-containing protein</fullName>
    </recommendedName>
</protein>
<keyword evidence="3" id="KW-1185">Reference proteome</keyword>
<feature type="domain" description="PAS" evidence="1">
    <location>
        <begin position="101"/>
        <end position="164"/>
    </location>
</feature>
<dbReference type="Pfam" id="PF08448">
    <property type="entry name" value="PAS_4"/>
    <property type="match status" value="1"/>
</dbReference>
<dbReference type="Pfam" id="PF00989">
    <property type="entry name" value="PAS"/>
    <property type="match status" value="1"/>
</dbReference>
<dbReference type="InterPro" id="IPR013656">
    <property type="entry name" value="PAS_4"/>
</dbReference>
<organism evidence="2 3">
    <name type="scientific">Prorocentrum cordatum</name>
    <dbReference type="NCBI Taxonomy" id="2364126"/>
    <lineage>
        <taxon>Eukaryota</taxon>
        <taxon>Sar</taxon>
        <taxon>Alveolata</taxon>
        <taxon>Dinophyceae</taxon>
        <taxon>Prorocentrales</taxon>
        <taxon>Prorocentraceae</taxon>
        <taxon>Prorocentrum</taxon>
    </lineage>
</organism>
<feature type="domain" description="PAS" evidence="1">
    <location>
        <begin position="1"/>
        <end position="41"/>
    </location>
</feature>
<evidence type="ECO:0000259" key="1">
    <source>
        <dbReference type="PROSITE" id="PS50112"/>
    </source>
</evidence>
<dbReference type="Proteomes" id="UP001189429">
    <property type="component" value="Unassembled WGS sequence"/>
</dbReference>
<sequence>MDELSGYSAEDIMGESFVKIALGEEGKDTVAYVLLNALSGEEAADIPFPLLYRHEDGTQTQKDMLMNVTPRRGPDGDITGVIVVVHHVTEVQHLVAEQRGIAEDLAILIRTVRALIIGVDATGSVNEWNDKTEELTGYTRAEAMGRPFVEKFVDPERQAEISEA</sequence>